<dbReference type="RefSeq" id="XP_013340879.1">
    <property type="nucleotide sequence ID" value="XM_013485425.1"/>
</dbReference>
<dbReference type="OMA" id="PHEYRIT"/>
<name>A0A074Y8U0_AURSE</name>
<accession>A0A074Y8U0</accession>
<sequence>MASTYLHSTVWKFHDPDELITMFDEMVNDANVRCTYMSDKQMFCIEFPEPGHDNTFFKFVDICNEYIITHQDGPLDVLSDPKIVRPPETGGNGNVEDDIDDLLREEDDDSDGEEMLIDVGGGHEEDEKKDFWSPGYSSTKIKDVLPDRVLHDVAQDTACSLALSAEKACVFITNASESKIQTVKMKLSRIERNFHCPMIVSHFMRMEKEAAAKVQLHRLHALRDGTMLQTLSPAGWYNMLPRQRVIRLMCYDDKGHPYVFSTPPSKYAHDERLVSRFSSIQLPQFVKDGMHALLLTFVDNPVEIWLQKTLDFEAPVGDDLMGGDPEGGDSKDKVWLTLSPAAIKVKPQAARPVQDLGFPEETDSESRPNSSLLVNTEAPRSDLLIDYEGRPRSPLQPCLPRYSPHTSAPGSVDIASAHSAVLTEQSQSVAQPGIKWSDKSVKASWDVTPACPTPVDYGIEELPKFVDDNSTESFPPLGSGRQRQVQQAPTLRPSRGVTLVRPPGLSTQPGQYSQAAQTMPAETSSDEITDIIETLQIEDEVATRRYFQTTNHRKPNPRSQIKGKSSKPSFKAQPDAPEYDPRSVQQTSKPEQTRASAPQIPRVPQVKPLVLPDCSNDLLKILDNARAFRGSLDMEVPIGRFLIQGLTGLEAKEFAYSKPMPAKLMAQGIKEHLSSDTNTHSFFLERLTSSVTEACQIPVPRLFDQGSIGEDCWYEFHCEDKYHNHLIVKVKDSEVAETTLGPNTIGQVLFHYPKRRWDACFSVRGSKPYTHHKAVSQFMEKLSVEVRDSKNGRLVDMRFRVVTDLKIYSAYAKKRMSFGYVQNDRITLHLTEVQKLTEARMKEDTSLHQFASAERSTMIAEHRLWYEAKMSVDAKTFFDQNLETNTGDDASWQPKDVLDDKMLCDIQNIVDYVVVGMDGVGVLNQGRRGDENDMAKLEAWEQEQKNSSRVDCW</sequence>
<gene>
    <name evidence="2" type="ORF">AUEXF2481DRAFT_91456</name>
</gene>
<reference evidence="2 3" key="1">
    <citation type="journal article" date="2014" name="BMC Genomics">
        <title>Genome sequencing of four Aureobasidium pullulans varieties: biotechnological potential, stress tolerance, and description of new species.</title>
        <authorList>
            <person name="Gostin Ar C."/>
            <person name="Ohm R.A."/>
            <person name="Kogej T."/>
            <person name="Sonjak S."/>
            <person name="Turk M."/>
            <person name="Zajc J."/>
            <person name="Zalar P."/>
            <person name="Grube M."/>
            <person name="Sun H."/>
            <person name="Han J."/>
            <person name="Sharma A."/>
            <person name="Chiniquy J."/>
            <person name="Ngan C.Y."/>
            <person name="Lipzen A."/>
            <person name="Barry K."/>
            <person name="Grigoriev I.V."/>
            <person name="Gunde-Cimerman N."/>
        </authorList>
    </citation>
    <scope>NUCLEOTIDE SEQUENCE [LARGE SCALE GENOMIC DNA]</scope>
    <source>
        <strain evidence="2 3">EXF-2481</strain>
    </source>
</reference>
<evidence type="ECO:0000256" key="1">
    <source>
        <dbReference type="SAM" id="MobiDB-lite"/>
    </source>
</evidence>
<dbReference type="EMBL" id="KL584771">
    <property type="protein sequence ID" value="KEQ92424.1"/>
    <property type="molecule type" value="Genomic_DNA"/>
</dbReference>
<dbReference type="OrthoDB" id="10265971at2759"/>
<feature type="region of interest" description="Disordered" evidence="1">
    <location>
        <begin position="546"/>
        <end position="604"/>
    </location>
</feature>
<evidence type="ECO:0000313" key="3">
    <source>
        <dbReference type="Proteomes" id="UP000030641"/>
    </source>
</evidence>
<dbReference type="AlphaFoldDB" id="A0A074Y8U0"/>
<organism evidence="2 3">
    <name type="scientific">Aureobasidium subglaciale (strain EXF-2481)</name>
    <name type="common">Aureobasidium pullulans var. subglaciale</name>
    <dbReference type="NCBI Taxonomy" id="1043005"/>
    <lineage>
        <taxon>Eukaryota</taxon>
        <taxon>Fungi</taxon>
        <taxon>Dikarya</taxon>
        <taxon>Ascomycota</taxon>
        <taxon>Pezizomycotina</taxon>
        <taxon>Dothideomycetes</taxon>
        <taxon>Dothideomycetidae</taxon>
        <taxon>Dothideales</taxon>
        <taxon>Saccotheciaceae</taxon>
        <taxon>Aureobasidium</taxon>
    </lineage>
</organism>
<dbReference type="InParanoid" id="A0A074Y8U0"/>
<dbReference type="Proteomes" id="UP000030641">
    <property type="component" value="Unassembled WGS sequence"/>
</dbReference>
<dbReference type="STRING" id="1043005.A0A074Y8U0"/>
<evidence type="ECO:0000313" key="2">
    <source>
        <dbReference type="EMBL" id="KEQ92424.1"/>
    </source>
</evidence>
<dbReference type="HOGENOM" id="CLU_013925_0_0_1"/>
<proteinExistence type="predicted"/>
<feature type="compositionally biased region" description="Polar residues" evidence="1">
    <location>
        <begin position="557"/>
        <end position="568"/>
    </location>
</feature>
<keyword evidence="3" id="KW-1185">Reference proteome</keyword>
<dbReference type="GeneID" id="25372210"/>
<feature type="region of interest" description="Disordered" evidence="1">
    <location>
        <begin position="467"/>
        <end position="525"/>
    </location>
</feature>
<feature type="compositionally biased region" description="Polar residues" evidence="1">
    <location>
        <begin position="505"/>
        <end position="523"/>
    </location>
</feature>
<feature type="compositionally biased region" description="Polar residues" evidence="1">
    <location>
        <begin position="583"/>
        <end position="596"/>
    </location>
</feature>
<protein>
    <submittedName>
        <fullName evidence="2">Uncharacterized protein</fullName>
    </submittedName>
</protein>